<name>A0ABW0TAW2_9HYPH</name>
<organism evidence="1 2">
    <name type="scientific">Nitratireductor kimnyeongensis</name>
    <dbReference type="NCBI Taxonomy" id="430679"/>
    <lineage>
        <taxon>Bacteria</taxon>
        <taxon>Pseudomonadati</taxon>
        <taxon>Pseudomonadota</taxon>
        <taxon>Alphaproteobacteria</taxon>
        <taxon>Hyphomicrobiales</taxon>
        <taxon>Phyllobacteriaceae</taxon>
        <taxon>Nitratireductor</taxon>
    </lineage>
</organism>
<dbReference type="CDD" id="cd07814">
    <property type="entry name" value="SRPBCC_CalC_Aha1-like"/>
    <property type="match status" value="1"/>
</dbReference>
<dbReference type="Proteomes" id="UP001596107">
    <property type="component" value="Unassembled WGS sequence"/>
</dbReference>
<gene>
    <name evidence="1" type="ORF">ACFPOD_12400</name>
</gene>
<evidence type="ECO:0000313" key="1">
    <source>
        <dbReference type="EMBL" id="MFC5585913.1"/>
    </source>
</evidence>
<dbReference type="RefSeq" id="WP_223020838.1">
    <property type="nucleotide sequence ID" value="NZ_CP078143.1"/>
</dbReference>
<dbReference type="InterPro" id="IPR023393">
    <property type="entry name" value="START-like_dom_sf"/>
</dbReference>
<comment type="caution">
    <text evidence="1">The sequence shown here is derived from an EMBL/GenBank/DDBJ whole genome shotgun (WGS) entry which is preliminary data.</text>
</comment>
<keyword evidence="2" id="KW-1185">Reference proteome</keyword>
<dbReference type="SUPFAM" id="SSF55961">
    <property type="entry name" value="Bet v1-like"/>
    <property type="match status" value="1"/>
</dbReference>
<proteinExistence type="predicted"/>
<evidence type="ECO:0000313" key="2">
    <source>
        <dbReference type="Proteomes" id="UP001596107"/>
    </source>
</evidence>
<sequence length="118" mass="13091">MSNSEVEKSNETITLEYLLDSSPEKVWRALTIRELAEIWLGEPDGVTGMPEYEMLDTIPFSKVRYALRDIETDAPHTLVTFEIAPAPGGKTWFRLTHSPRALTRMAANTNGAPTALAA</sequence>
<dbReference type="Gene3D" id="3.30.530.20">
    <property type="match status" value="1"/>
</dbReference>
<reference evidence="2" key="1">
    <citation type="journal article" date="2019" name="Int. J. Syst. Evol. Microbiol.">
        <title>The Global Catalogue of Microorganisms (GCM) 10K type strain sequencing project: providing services to taxonomists for standard genome sequencing and annotation.</title>
        <authorList>
            <consortium name="The Broad Institute Genomics Platform"/>
            <consortium name="The Broad Institute Genome Sequencing Center for Infectious Disease"/>
            <person name="Wu L."/>
            <person name="Ma J."/>
        </authorList>
    </citation>
    <scope>NUCLEOTIDE SEQUENCE [LARGE SCALE GENOMIC DNA]</scope>
    <source>
        <strain evidence="2">JCM 3366</strain>
    </source>
</reference>
<accession>A0ABW0TAW2</accession>
<dbReference type="EMBL" id="JBHSNB010000002">
    <property type="protein sequence ID" value="MFC5585913.1"/>
    <property type="molecule type" value="Genomic_DNA"/>
</dbReference>
<protein>
    <submittedName>
        <fullName evidence="1">SRPBCC domain-containing protein</fullName>
    </submittedName>
</protein>